<dbReference type="InterPro" id="IPR006685">
    <property type="entry name" value="MscS_channel_2nd"/>
</dbReference>
<evidence type="ECO:0000313" key="6">
    <source>
        <dbReference type="EMBL" id="QCI79657.1"/>
    </source>
</evidence>
<reference evidence="7" key="1">
    <citation type="submission" date="2019-04" db="EMBL/GenBank/DDBJ databases">
        <title>Complete genome sequence of Sphingomonas sp. W1-2-3.</title>
        <authorList>
            <person name="Im W.T."/>
        </authorList>
    </citation>
    <scope>NUCLEOTIDE SEQUENCE [LARGE SCALE GENOMIC DNA]</scope>
    <source>
        <strain evidence="7">W1-2-3</strain>
    </source>
</reference>
<keyword evidence="7" id="KW-1185">Reference proteome</keyword>
<dbReference type="InterPro" id="IPR045276">
    <property type="entry name" value="YbiO_bact"/>
</dbReference>
<evidence type="ECO:0000313" key="7">
    <source>
        <dbReference type="Proteomes" id="UP000298714"/>
    </source>
</evidence>
<sequence>MRFRNGANAQISAARGAADRQLARLAVGNGRPPRCAVAGTTDRQHDRLRTDFCGAGHRAQADPAQETGSVDRLLPAPGGRRPCLGCCDSRRPGHLGISGRSLADEPRRDHDPCATGIADPAAGEPCVDRRAARGALPVHSRQRRRIEPPANGHPRGVRHIAGDDRQPGRAADPGRSRPRHHPLLAGAGIVGLAVGFGAQTLVKDFLTGLMILLENSMDLGDVVKIGSHVGTVESMGCARSGCAIWKARSTSSRTARSPPSRI</sequence>
<dbReference type="Proteomes" id="UP000298714">
    <property type="component" value="Chromosome"/>
</dbReference>
<organism evidence="6 7">
    <name type="scientific">Hankyongella ginsenosidimutans</name>
    <dbReference type="NCBI Taxonomy" id="1763828"/>
    <lineage>
        <taxon>Bacteria</taxon>
        <taxon>Pseudomonadati</taxon>
        <taxon>Pseudomonadota</taxon>
        <taxon>Alphaproteobacteria</taxon>
        <taxon>Sphingomonadales</taxon>
        <taxon>Sphingomonadaceae</taxon>
        <taxon>Hankyongella</taxon>
    </lineage>
</organism>
<keyword evidence="4" id="KW-1133">Transmembrane helix</keyword>
<evidence type="ECO:0000256" key="4">
    <source>
        <dbReference type="SAM" id="Phobius"/>
    </source>
</evidence>
<comment type="subcellular location">
    <subcellularLocation>
        <location evidence="1">Cell membrane</location>
    </subcellularLocation>
</comment>
<feature type="compositionally biased region" description="Basic and acidic residues" evidence="3">
    <location>
        <begin position="160"/>
        <end position="175"/>
    </location>
</feature>
<evidence type="ECO:0000256" key="3">
    <source>
        <dbReference type="SAM" id="MobiDB-lite"/>
    </source>
</evidence>
<name>A0A4D7C9M1_9SPHN</name>
<dbReference type="EMBL" id="CP039704">
    <property type="protein sequence ID" value="QCI79657.1"/>
    <property type="molecule type" value="Genomic_DNA"/>
</dbReference>
<keyword evidence="2" id="KW-1003">Cell membrane</keyword>
<dbReference type="Gene3D" id="1.10.287.1260">
    <property type="match status" value="1"/>
</dbReference>
<evidence type="ECO:0000256" key="2">
    <source>
        <dbReference type="ARBA" id="ARBA00022475"/>
    </source>
</evidence>
<keyword evidence="4" id="KW-0812">Transmembrane</keyword>
<dbReference type="GO" id="GO:0008381">
    <property type="term" value="F:mechanosensitive monoatomic ion channel activity"/>
    <property type="evidence" value="ECO:0007669"/>
    <property type="project" value="InterPro"/>
</dbReference>
<dbReference type="PANTHER" id="PTHR30460:SF0">
    <property type="entry name" value="MODERATE CONDUCTANCE MECHANOSENSITIVE CHANNEL YBIO"/>
    <property type="match status" value="1"/>
</dbReference>
<feature type="transmembrane region" description="Helical" evidence="4">
    <location>
        <begin position="183"/>
        <end position="202"/>
    </location>
</feature>
<dbReference type="PANTHER" id="PTHR30460">
    <property type="entry name" value="MODERATE CONDUCTANCE MECHANOSENSITIVE CHANNEL YBIO"/>
    <property type="match status" value="1"/>
</dbReference>
<dbReference type="SUPFAM" id="SSF50182">
    <property type="entry name" value="Sm-like ribonucleoproteins"/>
    <property type="match status" value="1"/>
</dbReference>
<dbReference type="InterPro" id="IPR010920">
    <property type="entry name" value="LSM_dom_sf"/>
</dbReference>
<evidence type="ECO:0000259" key="5">
    <source>
        <dbReference type="Pfam" id="PF00924"/>
    </source>
</evidence>
<feature type="domain" description="Mechanosensitive ion channel MscS" evidence="5">
    <location>
        <begin position="200"/>
        <end position="236"/>
    </location>
</feature>
<accession>A0A4D7C9M1</accession>
<evidence type="ECO:0000256" key="1">
    <source>
        <dbReference type="ARBA" id="ARBA00004236"/>
    </source>
</evidence>
<keyword evidence="4" id="KW-0472">Membrane</keyword>
<protein>
    <submittedName>
        <fullName evidence="6">Mechanosensitive ion channel</fullName>
    </submittedName>
</protein>
<dbReference type="KEGG" id="hgn:E6W36_09290"/>
<gene>
    <name evidence="6" type="ORF">E6W36_09290</name>
</gene>
<dbReference type="AlphaFoldDB" id="A0A4D7C9M1"/>
<dbReference type="Pfam" id="PF00924">
    <property type="entry name" value="MS_channel_2nd"/>
    <property type="match status" value="1"/>
</dbReference>
<dbReference type="GO" id="GO:0005886">
    <property type="term" value="C:plasma membrane"/>
    <property type="evidence" value="ECO:0007669"/>
    <property type="project" value="UniProtKB-SubCell"/>
</dbReference>
<feature type="region of interest" description="Disordered" evidence="3">
    <location>
        <begin position="136"/>
        <end position="181"/>
    </location>
</feature>
<proteinExistence type="predicted"/>